<dbReference type="GeneID" id="300931731"/>
<dbReference type="AlphaFoldDB" id="A0A1H0VBN3"/>
<dbReference type="Pfam" id="PF07395">
    <property type="entry name" value="Mig-14"/>
    <property type="match status" value="1"/>
</dbReference>
<dbReference type="PIRSF" id="PIRSF029703">
    <property type="entry name" value="Mig-14"/>
    <property type="match status" value="1"/>
</dbReference>
<dbReference type="InterPro" id="IPR009977">
    <property type="entry name" value="Mig-14"/>
</dbReference>
<gene>
    <name evidence="1" type="ORF">SAMN05216213_105262</name>
</gene>
<dbReference type="RefSeq" id="WP_090430370.1">
    <property type="nucleotide sequence ID" value="NZ_FNJJ01000005.1"/>
</dbReference>
<keyword evidence="1" id="KW-0808">Transferase</keyword>
<proteinExistence type="predicted"/>
<reference evidence="2" key="1">
    <citation type="submission" date="2016-10" db="EMBL/GenBank/DDBJ databases">
        <authorList>
            <person name="Varghese N."/>
            <person name="Submissions S."/>
        </authorList>
    </citation>
    <scope>NUCLEOTIDE SEQUENCE [LARGE SCALE GENOMIC DNA]</scope>
    <source>
        <strain evidence="2">JCM 18416</strain>
    </source>
</reference>
<protein>
    <submittedName>
        <fullName evidence="1">Acetyltransferase involved in cellulose biosynthesis, CelD/BcsL family</fullName>
    </submittedName>
</protein>
<evidence type="ECO:0000313" key="2">
    <source>
        <dbReference type="Proteomes" id="UP000199460"/>
    </source>
</evidence>
<evidence type="ECO:0000313" key="1">
    <source>
        <dbReference type="EMBL" id="SDP75857.1"/>
    </source>
</evidence>
<dbReference type="OrthoDB" id="6447890at2"/>
<organism evidence="1 2">
    <name type="scientific">Ectopseudomonas guguanensis</name>
    <dbReference type="NCBI Taxonomy" id="1198456"/>
    <lineage>
        <taxon>Bacteria</taxon>
        <taxon>Pseudomonadati</taxon>
        <taxon>Pseudomonadota</taxon>
        <taxon>Gammaproteobacteria</taxon>
        <taxon>Pseudomonadales</taxon>
        <taxon>Pseudomonadaceae</taxon>
        <taxon>Ectopseudomonas</taxon>
    </lineage>
</organism>
<keyword evidence="2" id="KW-1185">Reference proteome</keyword>
<name>A0A1H0VBN3_9GAMM</name>
<sequence>MLNRLQFWRERGWTPISASDYAEAWARFGGSVATHPEVVARLAELAGISVRYLGWFVDGQLRAAIPTWGRYLALSKDVLKQQGRRGLFDLGNAEIILPLAADARVPLRHRARYLSELNAAQVIGISEQPEGLALAREPEQYSKKFRYNQRREQRLLEDAGGVIRPMLELTPEEQARIYADLFLRRWGFEATGKAHLAEVFGLLRDFMTGSLIYLNDEPVAIQVLYRVEAPQWISLEYINGGVDPQQREFSPGSVLSFVNTQNEWAHARALGKPLRYSFGRADREYKDRWCNRVPVYQV</sequence>
<dbReference type="Proteomes" id="UP000199460">
    <property type="component" value="Unassembled WGS sequence"/>
</dbReference>
<dbReference type="SUPFAM" id="SSF55729">
    <property type="entry name" value="Acyl-CoA N-acyltransferases (Nat)"/>
    <property type="match status" value="1"/>
</dbReference>
<accession>A0A1H0VBN3</accession>
<dbReference type="InterPro" id="IPR016181">
    <property type="entry name" value="Acyl_CoA_acyltransferase"/>
</dbReference>
<dbReference type="EMBL" id="FNJJ01000005">
    <property type="protein sequence ID" value="SDP75857.1"/>
    <property type="molecule type" value="Genomic_DNA"/>
</dbReference>
<dbReference type="GO" id="GO:0016740">
    <property type="term" value="F:transferase activity"/>
    <property type="evidence" value="ECO:0007669"/>
    <property type="project" value="UniProtKB-KW"/>
</dbReference>